<dbReference type="HOGENOM" id="CLU_3070802_0_0_1"/>
<reference evidence="1 2" key="1">
    <citation type="journal article" date="2011" name="Science">
        <title>The ecoresponsive genome of Daphnia pulex.</title>
        <authorList>
            <person name="Colbourne J.K."/>
            <person name="Pfrender M.E."/>
            <person name="Gilbert D."/>
            <person name="Thomas W.K."/>
            <person name="Tucker A."/>
            <person name="Oakley T.H."/>
            <person name="Tokishita S."/>
            <person name="Aerts A."/>
            <person name="Arnold G.J."/>
            <person name="Basu M.K."/>
            <person name="Bauer D.J."/>
            <person name="Caceres C.E."/>
            <person name="Carmel L."/>
            <person name="Casola C."/>
            <person name="Choi J.H."/>
            <person name="Detter J.C."/>
            <person name="Dong Q."/>
            <person name="Dusheyko S."/>
            <person name="Eads B.D."/>
            <person name="Frohlich T."/>
            <person name="Geiler-Samerotte K.A."/>
            <person name="Gerlach D."/>
            <person name="Hatcher P."/>
            <person name="Jogdeo S."/>
            <person name="Krijgsveld J."/>
            <person name="Kriventseva E.V."/>
            <person name="Kultz D."/>
            <person name="Laforsch C."/>
            <person name="Lindquist E."/>
            <person name="Lopez J."/>
            <person name="Manak J.R."/>
            <person name="Muller J."/>
            <person name="Pangilinan J."/>
            <person name="Patwardhan R.P."/>
            <person name="Pitluck S."/>
            <person name="Pritham E.J."/>
            <person name="Rechtsteiner A."/>
            <person name="Rho M."/>
            <person name="Rogozin I.B."/>
            <person name="Sakarya O."/>
            <person name="Salamov A."/>
            <person name="Schaack S."/>
            <person name="Shapiro H."/>
            <person name="Shiga Y."/>
            <person name="Skalitzky C."/>
            <person name="Smith Z."/>
            <person name="Souvorov A."/>
            <person name="Sung W."/>
            <person name="Tang Z."/>
            <person name="Tsuchiya D."/>
            <person name="Tu H."/>
            <person name="Vos H."/>
            <person name="Wang M."/>
            <person name="Wolf Y.I."/>
            <person name="Yamagata H."/>
            <person name="Yamada T."/>
            <person name="Ye Y."/>
            <person name="Shaw J.R."/>
            <person name="Andrews J."/>
            <person name="Crease T.J."/>
            <person name="Tang H."/>
            <person name="Lucas S.M."/>
            <person name="Robertson H.M."/>
            <person name="Bork P."/>
            <person name="Koonin E.V."/>
            <person name="Zdobnov E.M."/>
            <person name="Grigoriev I.V."/>
            <person name="Lynch M."/>
            <person name="Boore J.L."/>
        </authorList>
    </citation>
    <scope>NUCLEOTIDE SEQUENCE [LARGE SCALE GENOMIC DNA]</scope>
</reference>
<evidence type="ECO:0000313" key="2">
    <source>
        <dbReference type="Proteomes" id="UP000000305"/>
    </source>
</evidence>
<sequence length="53" mass="5797">MESAAIIVSVDKLYSLNARKTNYSGISMAKTSPLPNSYPPAEEQIKLRPCLKA</sequence>
<gene>
    <name evidence="1" type="ORF">DAPPUDRAFT_246923</name>
</gene>
<protein>
    <submittedName>
        <fullName evidence="1">Uncharacterized protein</fullName>
    </submittedName>
</protein>
<name>E9GRG3_DAPPU</name>
<dbReference type="KEGG" id="dpx:DAPPUDRAFT_246923"/>
<organism evidence="1 2">
    <name type="scientific">Daphnia pulex</name>
    <name type="common">Water flea</name>
    <dbReference type="NCBI Taxonomy" id="6669"/>
    <lineage>
        <taxon>Eukaryota</taxon>
        <taxon>Metazoa</taxon>
        <taxon>Ecdysozoa</taxon>
        <taxon>Arthropoda</taxon>
        <taxon>Crustacea</taxon>
        <taxon>Branchiopoda</taxon>
        <taxon>Diplostraca</taxon>
        <taxon>Cladocera</taxon>
        <taxon>Anomopoda</taxon>
        <taxon>Daphniidae</taxon>
        <taxon>Daphnia</taxon>
    </lineage>
</organism>
<dbReference type="InParanoid" id="E9GRG3"/>
<dbReference type="EMBL" id="GL732560">
    <property type="protein sequence ID" value="EFX77919.1"/>
    <property type="molecule type" value="Genomic_DNA"/>
</dbReference>
<dbReference type="AlphaFoldDB" id="E9GRG3"/>
<dbReference type="Proteomes" id="UP000000305">
    <property type="component" value="Unassembled WGS sequence"/>
</dbReference>
<keyword evidence="2" id="KW-1185">Reference proteome</keyword>
<evidence type="ECO:0000313" key="1">
    <source>
        <dbReference type="EMBL" id="EFX77919.1"/>
    </source>
</evidence>
<proteinExistence type="predicted"/>
<accession>E9GRG3</accession>